<dbReference type="Gene3D" id="3.40.50.300">
    <property type="entry name" value="P-loop containing nucleotide triphosphate hydrolases"/>
    <property type="match status" value="1"/>
</dbReference>
<dbReference type="InterPro" id="IPR031322">
    <property type="entry name" value="Shikimate/glucono_kinase"/>
</dbReference>
<gene>
    <name evidence="7" type="primary">aroK</name>
    <name evidence="8" type="ORF">FIA58_018905</name>
</gene>
<dbReference type="GO" id="GO:0016301">
    <property type="term" value="F:kinase activity"/>
    <property type="evidence" value="ECO:0007669"/>
    <property type="project" value="UniProtKB-KW"/>
</dbReference>
<reference evidence="8" key="2">
    <citation type="submission" date="2020-02" db="EMBL/GenBank/DDBJ databases">
        <title>Flavobacterium profundi sp. nov., isolated from a deep-sea seamount.</title>
        <authorList>
            <person name="Zhang D.-C."/>
        </authorList>
    </citation>
    <scope>NUCLEOTIDE SEQUENCE</scope>
    <source>
        <strain evidence="8">EC11</strain>
    </source>
</reference>
<keyword evidence="7" id="KW-0479">Metal-binding</keyword>
<comment type="subunit">
    <text evidence="7">Monomer.</text>
</comment>
<name>A0ABX0IY42_9FLAO</name>
<dbReference type="InterPro" id="IPR027417">
    <property type="entry name" value="P-loop_NTPase"/>
</dbReference>
<comment type="catalytic activity">
    <reaction evidence="7">
        <text>shikimate + ATP = 3-phosphoshikimate + ADP + H(+)</text>
        <dbReference type="Rhea" id="RHEA:13121"/>
        <dbReference type="ChEBI" id="CHEBI:15378"/>
        <dbReference type="ChEBI" id="CHEBI:30616"/>
        <dbReference type="ChEBI" id="CHEBI:36208"/>
        <dbReference type="ChEBI" id="CHEBI:145989"/>
        <dbReference type="ChEBI" id="CHEBI:456216"/>
        <dbReference type="EC" id="2.7.1.71"/>
    </reaction>
</comment>
<keyword evidence="4 7" id="KW-0418">Kinase</keyword>
<dbReference type="HAMAP" id="MF_00109">
    <property type="entry name" value="Shikimate_kinase"/>
    <property type="match status" value="1"/>
</dbReference>
<keyword evidence="5 7" id="KW-0067">ATP-binding</keyword>
<comment type="caution">
    <text evidence="8">The sequence shown here is derived from an EMBL/GenBank/DDBJ whole genome shotgun (WGS) entry which is preliminary data.</text>
</comment>
<evidence type="ECO:0000256" key="3">
    <source>
        <dbReference type="ARBA" id="ARBA00022741"/>
    </source>
</evidence>
<reference evidence="8" key="1">
    <citation type="submission" date="2019-05" db="EMBL/GenBank/DDBJ databases">
        <authorList>
            <person name="Lianzixin W."/>
        </authorList>
    </citation>
    <scope>NUCLEOTIDE SEQUENCE</scope>
    <source>
        <strain evidence="8">EC11</strain>
    </source>
</reference>
<dbReference type="InterPro" id="IPR000623">
    <property type="entry name" value="Shikimate_kinase/TSH1"/>
</dbReference>
<evidence type="ECO:0000256" key="5">
    <source>
        <dbReference type="ARBA" id="ARBA00022840"/>
    </source>
</evidence>
<comment type="function">
    <text evidence="7">Catalyzes the specific phosphorylation of the 3-hydroxyl group of shikimic acid using ATP as a cosubstrate.</text>
</comment>
<feature type="binding site" evidence="7">
    <location>
        <begin position="11"/>
        <end position="16"/>
    </location>
    <ligand>
        <name>ATP</name>
        <dbReference type="ChEBI" id="CHEBI:30616"/>
    </ligand>
</feature>
<evidence type="ECO:0000256" key="1">
    <source>
        <dbReference type="ARBA" id="ARBA00022605"/>
    </source>
</evidence>
<comment type="pathway">
    <text evidence="7">Metabolic intermediate biosynthesis; chorismate biosynthesis; chorismate from D-erythrose 4-phosphate and phosphoenolpyruvate: step 5/7.</text>
</comment>
<feature type="binding site" evidence="7">
    <location>
        <position position="120"/>
    </location>
    <ligand>
        <name>ATP</name>
        <dbReference type="ChEBI" id="CHEBI:30616"/>
    </ligand>
</feature>
<keyword evidence="7" id="KW-0963">Cytoplasm</keyword>
<comment type="caution">
    <text evidence="7">Lacks conserved residue(s) required for the propagation of feature annotation.</text>
</comment>
<organism evidence="8 9">
    <name type="scientific">Flavobacterium jejuense</name>
    <dbReference type="NCBI Taxonomy" id="1544455"/>
    <lineage>
        <taxon>Bacteria</taxon>
        <taxon>Pseudomonadati</taxon>
        <taxon>Bacteroidota</taxon>
        <taxon>Flavobacteriia</taxon>
        <taxon>Flavobacteriales</taxon>
        <taxon>Flavobacteriaceae</taxon>
        <taxon>Flavobacterium</taxon>
    </lineage>
</organism>
<keyword evidence="7" id="KW-0460">Magnesium</keyword>
<dbReference type="EC" id="2.7.1.71" evidence="7"/>
<evidence type="ECO:0000313" key="8">
    <source>
        <dbReference type="EMBL" id="NHN27754.1"/>
    </source>
</evidence>
<feature type="binding site" evidence="7">
    <location>
        <position position="15"/>
    </location>
    <ligand>
        <name>Mg(2+)</name>
        <dbReference type="ChEBI" id="CHEBI:18420"/>
    </ligand>
</feature>
<evidence type="ECO:0000313" key="9">
    <source>
        <dbReference type="Proteomes" id="UP000817854"/>
    </source>
</evidence>
<keyword evidence="3 7" id="KW-0547">Nucleotide-binding</keyword>
<feature type="binding site" evidence="7">
    <location>
        <position position="142"/>
    </location>
    <ligand>
        <name>substrate</name>
    </ligand>
</feature>
<accession>A0ABX0IY42</accession>
<feature type="binding site" evidence="7">
    <location>
        <position position="33"/>
    </location>
    <ligand>
        <name>substrate</name>
    </ligand>
</feature>
<keyword evidence="6 7" id="KW-0057">Aromatic amino acid biosynthesis</keyword>
<comment type="cofactor">
    <cofactor evidence="7">
        <name>Mg(2+)</name>
        <dbReference type="ChEBI" id="CHEBI:18420"/>
    </cofactor>
    <text evidence="7">Binds 1 Mg(2+) ion per subunit.</text>
</comment>
<feature type="binding site" evidence="7">
    <location>
        <position position="57"/>
    </location>
    <ligand>
        <name>substrate</name>
    </ligand>
</feature>
<keyword evidence="1 7" id="KW-0028">Amino-acid biosynthesis</keyword>
<dbReference type="SUPFAM" id="SSF52540">
    <property type="entry name" value="P-loop containing nucleoside triphosphate hydrolases"/>
    <property type="match status" value="1"/>
</dbReference>
<sequence length="174" mass="20207">MMKIILVGYMGSGKSTIGKELSKNVGIPFYDLDEIIQKSEKETIKKIFETKGEVYFRKIESFIFKNFISKTDGFILALGGGTPCYANNHEIFYQEDICSFYLKGSIETLTSRLIKEKENRPLIANLTENELEEYIRKHIFDRSYYYLQSKQVISIDNKSIEITVEEIEQKIKLA</sequence>
<evidence type="ECO:0000256" key="6">
    <source>
        <dbReference type="ARBA" id="ARBA00023141"/>
    </source>
</evidence>
<dbReference type="CDD" id="cd00464">
    <property type="entry name" value="SK"/>
    <property type="match status" value="1"/>
</dbReference>
<feature type="binding site" evidence="7">
    <location>
        <position position="80"/>
    </location>
    <ligand>
        <name>substrate</name>
    </ligand>
</feature>
<dbReference type="PANTHER" id="PTHR21087">
    <property type="entry name" value="SHIKIMATE KINASE"/>
    <property type="match status" value="1"/>
</dbReference>
<evidence type="ECO:0000256" key="4">
    <source>
        <dbReference type="ARBA" id="ARBA00022777"/>
    </source>
</evidence>
<evidence type="ECO:0000256" key="7">
    <source>
        <dbReference type="HAMAP-Rule" id="MF_00109"/>
    </source>
</evidence>
<keyword evidence="2 7" id="KW-0808">Transferase</keyword>
<comment type="subcellular location">
    <subcellularLocation>
        <location evidence="7">Cytoplasm</location>
    </subcellularLocation>
</comment>
<dbReference type="PRINTS" id="PR01100">
    <property type="entry name" value="SHIKIMTKNASE"/>
</dbReference>
<dbReference type="PANTHER" id="PTHR21087:SF16">
    <property type="entry name" value="SHIKIMATE KINASE 1, CHLOROPLASTIC"/>
    <property type="match status" value="1"/>
</dbReference>
<evidence type="ECO:0000256" key="2">
    <source>
        <dbReference type="ARBA" id="ARBA00022679"/>
    </source>
</evidence>
<dbReference type="EMBL" id="VEVQ02000017">
    <property type="protein sequence ID" value="NHN27754.1"/>
    <property type="molecule type" value="Genomic_DNA"/>
</dbReference>
<proteinExistence type="inferred from homology"/>
<dbReference type="Proteomes" id="UP000817854">
    <property type="component" value="Unassembled WGS sequence"/>
</dbReference>
<comment type="similarity">
    <text evidence="7">Belongs to the shikimate kinase family.</text>
</comment>
<protein>
    <recommendedName>
        <fullName evidence="7">Shikimate kinase</fullName>
        <shortName evidence="7">SK</shortName>
        <ecNumber evidence="7">2.7.1.71</ecNumber>
    </recommendedName>
</protein>
<dbReference type="Pfam" id="PF01202">
    <property type="entry name" value="SKI"/>
    <property type="match status" value="1"/>
</dbReference>
<keyword evidence="9" id="KW-1185">Reference proteome</keyword>